<keyword evidence="2" id="KW-1185">Reference proteome</keyword>
<proteinExistence type="predicted"/>
<organism evidence="1 2">
    <name type="scientific">Nonomuraea solani</name>
    <dbReference type="NCBI Taxonomy" id="1144553"/>
    <lineage>
        <taxon>Bacteria</taxon>
        <taxon>Bacillati</taxon>
        <taxon>Actinomycetota</taxon>
        <taxon>Actinomycetes</taxon>
        <taxon>Streptosporangiales</taxon>
        <taxon>Streptosporangiaceae</taxon>
        <taxon>Nonomuraea</taxon>
    </lineage>
</organism>
<reference evidence="1 2" key="1">
    <citation type="submission" date="2016-10" db="EMBL/GenBank/DDBJ databases">
        <authorList>
            <person name="de Groot N.N."/>
        </authorList>
    </citation>
    <scope>NUCLEOTIDE SEQUENCE [LARGE SCALE GENOMIC DNA]</scope>
    <source>
        <strain evidence="1 2">CGMCC 4.7037</strain>
    </source>
</reference>
<protein>
    <submittedName>
        <fullName evidence="1">RNA polymerase sigma-70 factor, ECF subfamily</fullName>
    </submittedName>
</protein>
<sequence length="46" mass="4886">MLRVVIGLDAKTAGLVLGKGPGAVRTAAYRGLRTLARKIRTPPPSW</sequence>
<gene>
    <name evidence="1" type="ORF">SAMN05444920_1011103</name>
</gene>
<dbReference type="EMBL" id="FNVT01000001">
    <property type="protein sequence ID" value="SEF95396.1"/>
    <property type="molecule type" value="Genomic_DNA"/>
</dbReference>
<name>A0A1H5W821_9ACTN</name>
<evidence type="ECO:0000313" key="2">
    <source>
        <dbReference type="Proteomes" id="UP000236732"/>
    </source>
</evidence>
<dbReference type="Gene3D" id="1.10.10.10">
    <property type="entry name" value="Winged helix-like DNA-binding domain superfamily/Winged helix DNA-binding domain"/>
    <property type="match status" value="1"/>
</dbReference>
<dbReference type="InterPro" id="IPR036388">
    <property type="entry name" value="WH-like_DNA-bd_sf"/>
</dbReference>
<dbReference type="Proteomes" id="UP000236732">
    <property type="component" value="Unassembled WGS sequence"/>
</dbReference>
<evidence type="ECO:0000313" key="1">
    <source>
        <dbReference type="EMBL" id="SEF95396.1"/>
    </source>
</evidence>
<dbReference type="AlphaFoldDB" id="A0A1H5W821"/>
<accession>A0A1H5W821</accession>